<evidence type="ECO:0000313" key="3">
    <source>
        <dbReference type="Proteomes" id="UP001235664"/>
    </source>
</evidence>
<reference evidence="2 3" key="1">
    <citation type="submission" date="2023-08" db="EMBL/GenBank/DDBJ databases">
        <title>genomic of DY56.</title>
        <authorList>
            <person name="Wang Y."/>
        </authorList>
    </citation>
    <scope>NUCLEOTIDE SEQUENCE [LARGE SCALE GENOMIC DNA]</scope>
    <source>
        <strain evidence="2 3">DY56-A-20</strain>
    </source>
</reference>
<dbReference type="EMBL" id="JAVAIL010000001">
    <property type="protein sequence ID" value="MDP4538135.1"/>
    <property type="molecule type" value="Genomic_DNA"/>
</dbReference>
<dbReference type="Gene3D" id="2.30.42.10">
    <property type="match status" value="1"/>
</dbReference>
<accession>A0ABT9H5K4</accession>
<dbReference type="SUPFAM" id="SSF50156">
    <property type="entry name" value="PDZ domain-like"/>
    <property type="match status" value="1"/>
</dbReference>
<organism evidence="2 3">
    <name type="scientific">Qipengyuania benthica</name>
    <dbReference type="NCBI Taxonomy" id="3067651"/>
    <lineage>
        <taxon>Bacteria</taxon>
        <taxon>Pseudomonadati</taxon>
        <taxon>Pseudomonadota</taxon>
        <taxon>Alphaproteobacteria</taxon>
        <taxon>Sphingomonadales</taxon>
        <taxon>Erythrobacteraceae</taxon>
        <taxon>Qipengyuania</taxon>
    </lineage>
</organism>
<protein>
    <submittedName>
        <fullName evidence="2">Uncharacterized protein</fullName>
    </submittedName>
</protein>
<proteinExistence type="predicted"/>
<feature type="signal peptide" evidence="1">
    <location>
        <begin position="1"/>
        <end position="26"/>
    </location>
</feature>
<keyword evidence="3" id="KW-1185">Reference proteome</keyword>
<sequence length="336" mass="35601">MIARIALAASVAAAALAGSAPLAAQASESQSPAPLSDLADLQARDARLFAVGWRLVTGNAAFCDGTAPAIGMLLHDAAAYSDPEEVRSELGLTRDIGVQAVAPGSPAAAAGIAANDTLHSLAGRDLERGFPRSDPEWQRLVDVKDALDSALAGGTVALEWSRSGAPPTVATIAGIPACASRFEVLAGRSGAVADGARVLLGRDFPGFAYPEDEFAAGVAHELAHNLLRHRALLEPLGRPRKLVRLTERDADRLMPWLLANAGYDPHAAARFMNRWGPRHGGGLLRKRTHDGWDERAEFIETEIAAVERLMAQEGTADWSRHFTRHAPAEETKAEAD</sequence>
<evidence type="ECO:0000313" key="2">
    <source>
        <dbReference type="EMBL" id="MDP4538135.1"/>
    </source>
</evidence>
<evidence type="ECO:0000256" key="1">
    <source>
        <dbReference type="SAM" id="SignalP"/>
    </source>
</evidence>
<dbReference type="InterPro" id="IPR036034">
    <property type="entry name" value="PDZ_sf"/>
</dbReference>
<comment type="caution">
    <text evidence="2">The sequence shown here is derived from an EMBL/GenBank/DDBJ whole genome shotgun (WGS) entry which is preliminary data.</text>
</comment>
<keyword evidence="1" id="KW-0732">Signal</keyword>
<dbReference type="Proteomes" id="UP001235664">
    <property type="component" value="Unassembled WGS sequence"/>
</dbReference>
<gene>
    <name evidence="2" type="ORF">Q9K01_00645</name>
</gene>
<name>A0ABT9H5K4_9SPHN</name>
<dbReference type="RefSeq" id="WP_305928284.1">
    <property type="nucleotide sequence ID" value="NZ_JAVAIL010000001.1"/>
</dbReference>
<feature type="chain" id="PRO_5045290617" evidence="1">
    <location>
        <begin position="27"/>
        <end position="336"/>
    </location>
</feature>